<dbReference type="InterPro" id="IPR045864">
    <property type="entry name" value="aa-tRNA-synth_II/BPL/LPL"/>
</dbReference>
<dbReference type="PRINTS" id="PR01047">
    <property type="entry name" value="TRNASYNTHTHR"/>
</dbReference>
<dbReference type="Gene3D" id="3.30.54.20">
    <property type="match status" value="1"/>
</dbReference>
<keyword evidence="5 13" id="KW-0479">Metal-binding</keyword>
<evidence type="ECO:0000313" key="16">
    <source>
        <dbReference type="EMBL" id="EUJ44116.1"/>
    </source>
</evidence>
<evidence type="ECO:0000313" key="17">
    <source>
        <dbReference type="Proteomes" id="UP000019248"/>
    </source>
</evidence>
<dbReference type="GO" id="GO:0046872">
    <property type="term" value="F:metal ion binding"/>
    <property type="evidence" value="ECO:0007669"/>
    <property type="project" value="UniProtKB-KW"/>
</dbReference>
<feature type="binding site" evidence="13">
    <location>
        <position position="515"/>
    </location>
    <ligand>
        <name>Zn(2+)</name>
        <dbReference type="ChEBI" id="CHEBI:29105"/>
        <note>catalytic</note>
    </ligand>
</feature>
<feature type="binding site" evidence="13">
    <location>
        <position position="385"/>
    </location>
    <ligand>
        <name>Zn(2+)</name>
        <dbReference type="ChEBI" id="CHEBI:29105"/>
        <note>catalytic</note>
    </ligand>
</feature>
<keyword evidence="2 13" id="KW-0963">Cytoplasm</keyword>
<dbReference type="Gene3D" id="3.30.930.10">
    <property type="entry name" value="Bira Bifunctional Protein, Domain 2"/>
    <property type="match status" value="1"/>
</dbReference>
<dbReference type="InterPro" id="IPR012947">
    <property type="entry name" value="tRNA_SAD"/>
</dbReference>
<gene>
    <name evidence="13 16" type="primary">thrS</name>
    <name evidence="16" type="ORF">PRIP_11074</name>
</gene>
<evidence type="ECO:0000256" key="1">
    <source>
        <dbReference type="ARBA" id="ARBA00008226"/>
    </source>
</evidence>
<comment type="catalytic activity">
    <reaction evidence="12 13">
        <text>tRNA(Thr) + L-threonine + ATP = L-threonyl-tRNA(Thr) + AMP + diphosphate + H(+)</text>
        <dbReference type="Rhea" id="RHEA:24624"/>
        <dbReference type="Rhea" id="RHEA-COMP:9670"/>
        <dbReference type="Rhea" id="RHEA-COMP:9704"/>
        <dbReference type="ChEBI" id="CHEBI:15378"/>
        <dbReference type="ChEBI" id="CHEBI:30616"/>
        <dbReference type="ChEBI" id="CHEBI:33019"/>
        <dbReference type="ChEBI" id="CHEBI:57926"/>
        <dbReference type="ChEBI" id="CHEBI:78442"/>
        <dbReference type="ChEBI" id="CHEBI:78534"/>
        <dbReference type="ChEBI" id="CHEBI:456215"/>
        <dbReference type="EC" id="6.1.1.3"/>
    </reaction>
</comment>
<evidence type="ECO:0000256" key="5">
    <source>
        <dbReference type="ARBA" id="ARBA00022723"/>
    </source>
</evidence>
<dbReference type="OrthoDB" id="9802304at2"/>
<dbReference type="PROSITE" id="PS51880">
    <property type="entry name" value="TGS"/>
    <property type="match status" value="1"/>
</dbReference>
<feature type="domain" description="TGS" evidence="15">
    <location>
        <begin position="1"/>
        <end position="60"/>
    </location>
</feature>
<dbReference type="Pfam" id="PF02824">
    <property type="entry name" value="TGS"/>
    <property type="match status" value="1"/>
</dbReference>
<sequence length="640" mass="73393">MKITFPDGAVKEFEVGVSTADIAASISPGLKKKALAGKVNGTLVDLVTPIQEDAKIEIVTPDHEDALQILRHSSAHLLAQALKRLYPDITFGVGPAIDSGFYYDVDTEVAISEETFPAIEKEMQKIIRENLPITREEVSREEAIKRFKAIGDNYKLELIEAIPADETVTIYTQGEFFDLCRGIHVPSTGKIQVFQLLSVAGAYWRGDSNNKMLQRIYGTAFFDKQGLKEFLRLQQEAKERDHRKLGKELELFTNSQEVGQGLPLWLPKGATIRRVIERYIVDKEERLGYSHVYTPIMANVELYKTSGHWDHYHEDMFPTMKMDNEELVLRPMNCPHHMMIYKNDIHSYRELPIRIAELGMMHRYEMSGALSGLQRVRGMTLNDAHVFVRPDQIQDEFKRVVELILAVYKDFDITDYSFRLSYRDPENTEKYFDDDAMWEKAQGMLKDAMDDMGLEYYEADGEAAFYGPKLDVMVKTAIGKDETLSTVQLDFLLPERFDLTYIGEDGEKHRPVVIHRGVVSTMERFVAYLIEEYKGAFPTWLAPVQMEIIPVSIDAHLEHSKALQDKLVYAGFRTEIDERNEKLGYKIREAQTKKIPYALVIGDQEVENNTVNVRKYGEKDSETLPLDEFIARVQVEVSQL</sequence>
<keyword evidence="11 13" id="KW-0030">Aminoacyl-tRNA synthetase</keyword>
<dbReference type="CDD" id="cd00860">
    <property type="entry name" value="ThrRS_anticodon"/>
    <property type="match status" value="1"/>
</dbReference>
<dbReference type="GO" id="GO:0016740">
    <property type="term" value="F:transferase activity"/>
    <property type="evidence" value="ECO:0007669"/>
    <property type="project" value="UniProtKB-ARBA"/>
</dbReference>
<evidence type="ECO:0000256" key="13">
    <source>
        <dbReference type="HAMAP-Rule" id="MF_00184"/>
    </source>
</evidence>
<comment type="similarity">
    <text evidence="1 13">Belongs to the class-II aminoacyl-tRNA synthetase family.</text>
</comment>
<comment type="caution">
    <text evidence="13">Lacks conserved residue(s) required for the propagation of feature annotation.</text>
</comment>
<keyword evidence="8 13" id="KW-0067">ATP-binding</keyword>
<evidence type="ECO:0000256" key="9">
    <source>
        <dbReference type="ARBA" id="ARBA00022884"/>
    </source>
</evidence>
<dbReference type="FunFam" id="3.30.930.10:FF:000002">
    <property type="entry name" value="Threonine--tRNA ligase"/>
    <property type="match status" value="1"/>
</dbReference>
<evidence type="ECO:0000259" key="14">
    <source>
        <dbReference type="PROSITE" id="PS50862"/>
    </source>
</evidence>
<evidence type="ECO:0000259" key="15">
    <source>
        <dbReference type="PROSITE" id="PS51880"/>
    </source>
</evidence>
<dbReference type="SMART" id="SM00863">
    <property type="entry name" value="tRNA_SAD"/>
    <property type="match status" value="1"/>
</dbReference>
<dbReference type="GO" id="GO:0006435">
    <property type="term" value="P:threonyl-tRNA aminoacylation"/>
    <property type="evidence" value="ECO:0007669"/>
    <property type="project" value="UniProtKB-UniRule"/>
</dbReference>
<dbReference type="Pfam" id="PF07973">
    <property type="entry name" value="tRNA_SAD"/>
    <property type="match status" value="1"/>
</dbReference>
<dbReference type="FunFam" id="3.30.980.10:FF:000005">
    <property type="entry name" value="Threonyl-tRNA synthetase, mitochondrial"/>
    <property type="match status" value="1"/>
</dbReference>
<dbReference type="InterPro" id="IPR004154">
    <property type="entry name" value="Anticodon-bd"/>
</dbReference>
<dbReference type="InterPro" id="IPR006195">
    <property type="entry name" value="aa-tRNA-synth_II"/>
</dbReference>
<keyword evidence="6 13" id="KW-0547">Nucleotide-binding</keyword>
<dbReference type="AlphaFoldDB" id="W7D9B7"/>
<dbReference type="Gene3D" id="3.30.980.10">
    <property type="entry name" value="Threonyl-trna Synthetase, Chain A, domain 2"/>
    <property type="match status" value="1"/>
</dbReference>
<keyword evidence="10 13" id="KW-0648">Protein biosynthesis</keyword>
<dbReference type="CDD" id="cd00771">
    <property type="entry name" value="ThrRS_core"/>
    <property type="match status" value="1"/>
</dbReference>
<dbReference type="InterPro" id="IPR002314">
    <property type="entry name" value="aa-tRNA-synt_IIb"/>
</dbReference>
<dbReference type="InterPro" id="IPR002320">
    <property type="entry name" value="Thr-tRNA-ligase_IIa"/>
</dbReference>
<evidence type="ECO:0000256" key="4">
    <source>
        <dbReference type="ARBA" id="ARBA00022598"/>
    </source>
</evidence>
<keyword evidence="9 13" id="KW-0694">RNA-binding</keyword>
<evidence type="ECO:0000256" key="7">
    <source>
        <dbReference type="ARBA" id="ARBA00022833"/>
    </source>
</evidence>
<dbReference type="SUPFAM" id="SSF55681">
    <property type="entry name" value="Class II aaRS and biotin synthetases"/>
    <property type="match status" value="1"/>
</dbReference>
<dbReference type="InterPro" id="IPR018163">
    <property type="entry name" value="Thr/Ala-tRNA-synth_IIc_edit"/>
</dbReference>
<dbReference type="SUPFAM" id="SSF52954">
    <property type="entry name" value="Class II aaRS ABD-related"/>
    <property type="match status" value="1"/>
</dbReference>
<keyword evidence="3 13" id="KW-0820">tRNA-binding</keyword>
<dbReference type="PROSITE" id="PS50862">
    <property type="entry name" value="AA_TRNA_LIGASE_II"/>
    <property type="match status" value="1"/>
</dbReference>
<dbReference type="InterPro" id="IPR012676">
    <property type="entry name" value="TGS-like"/>
</dbReference>
<dbReference type="InterPro" id="IPR033728">
    <property type="entry name" value="ThrRS_core"/>
</dbReference>
<dbReference type="InterPro" id="IPR036621">
    <property type="entry name" value="Anticodon-bd_dom_sf"/>
</dbReference>
<comment type="subunit">
    <text evidence="13">Homodimer.</text>
</comment>
<dbReference type="PATRIC" id="fig|1265816.5.peg.2188"/>
<organism evidence="16 17">
    <name type="scientific">Listeria riparia FSL S10-1204</name>
    <dbReference type="NCBI Taxonomy" id="1265816"/>
    <lineage>
        <taxon>Bacteria</taxon>
        <taxon>Bacillati</taxon>
        <taxon>Bacillota</taxon>
        <taxon>Bacilli</taxon>
        <taxon>Bacillales</taxon>
        <taxon>Listeriaceae</taxon>
        <taxon>Listeria</taxon>
    </lineage>
</organism>
<name>W7D9B7_9LIST</name>
<comment type="cofactor">
    <cofactor evidence="13">
        <name>Zn(2+)</name>
        <dbReference type="ChEBI" id="CHEBI:29105"/>
    </cofactor>
    <text evidence="13">Binds 1 zinc ion per subunit.</text>
</comment>
<dbReference type="PANTHER" id="PTHR11451:SF56">
    <property type="entry name" value="THREONINE--TRNA LIGASE 1"/>
    <property type="match status" value="1"/>
</dbReference>
<dbReference type="GO" id="GO:0140096">
    <property type="term" value="F:catalytic activity, acting on a protein"/>
    <property type="evidence" value="ECO:0007669"/>
    <property type="project" value="UniProtKB-ARBA"/>
</dbReference>
<dbReference type="RefSeq" id="WP_036101114.1">
    <property type="nucleotide sequence ID" value="NZ_AODL01000016.1"/>
</dbReference>
<dbReference type="Gene3D" id="3.40.50.800">
    <property type="entry name" value="Anticodon-binding domain"/>
    <property type="match status" value="1"/>
</dbReference>
<comment type="caution">
    <text evidence="16">The sequence shown here is derived from an EMBL/GenBank/DDBJ whole genome shotgun (WGS) entry which is preliminary data.</text>
</comment>
<dbReference type="SUPFAM" id="SSF55186">
    <property type="entry name" value="ThrRS/AlaRS common domain"/>
    <property type="match status" value="1"/>
</dbReference>
<dbReference type="Gene3D" id="3.10.20.30">
    <property type="match status" value="1"/>
</dbReference>
<dbReference type="PANTHER" id="PTHR11451">
    <property type="entry name" value="THREONINE-TRNA LIGASE"/>
    <property type="match status" value="1"/>
</dbReference>
<dbReference type="NCBIfam" id="TIGR00418">
    <property type="entry name" value="thrS"/>
    <property type="match status" value="1"/>
</dbReference>
<dbReference type="Pfam" id="PF03129">
    <property type="entry name" value="HGTP_anticodon"/>
    <property type="match status" value="1"/>
</dbReference>
<evidence type="ECO:0000256" key="2">
    <source>
        <dbReference type="ARBA" id="ARBA00022490"/>
    </source>
</evidence>
<dbReference type="Pfam" id="PF00587">
    <property type="entry name" value="tRNA-synt_2b"/>
    <property type="match status" value="1"/>
</dbReference>
<dbReference type="InterPro" id="IPR004095">
    <property type="entry name" value="TGS"/>
</dbReference>
<dbReference type="GO" id="GO:0004829">
    <property type="term" value="F:threonine-tRNA ligase activity"/>
    <property type="evidence" value="ECO:0007669"/>
    <property type="project" value="UniProtKB-UniRule"/>
</dbReference>
<evidence type="ECO:0000256" key="11">
    <source>
        <dbReference type="ARBA" id="ARBA00023146"/>
    </source>
</evidence>
<dbReference type="Proteomes" id="UP000019248">
    <property type="component" value="Unassembled WGS sequence"/>
</dbReference>
<dbReference type="SUPFAM" id="SSF81271">
    <property type="entry name" value="TGS-like"/>
    <property type="match status" value="1"/>
</dbReference>
<reference evidence="16 17" key="1">
    <citation type="journal article" date="2014" name="Int. J. Syst. Evol. Microbiol.">
        <title>Listeria floridensis sp. nov., Listeria aquatica sp. nov., Listeria cornellensis sp. nov., Listeria riparia sp. nov. and Listeria grandensis sp. nov., from agricultural and natural environments.</title>
        <authorList>
            <person name="den Bakker H.C."/>
            <person name="Warchocki S."/>
            <person name="Wright E.M."/>
            <person name="Allred A.F."/>
            <person name="Ahlstrom C."/>
            <person name="Manuel C.S."/>
            <person name="Stasiewicz M.J."/>
            <person name="Burrell A."/>
            <person name="Roof S."/>
            <person name="Strawn L."/>
            <person name="Fortes E.D."/>
            <person name="Nightingale K.K."/>
            <person name="Kephart D."/>
            <person name="Wiedmann M."/>
        </authorList>
    </citation>
    <scope>NUCLEOTIDE SEQUENCE [LARGE SCALE GENOMIC DNA]</scope>
    <source>
        <strain evidence="16 17">FSL S10-1204</strain>
    </source>
</reference>
<accession>W7D9B7</accession>
<evidence type="ECO:0000256" key="12">
    <source>
        <dbReference type="ARBA" id="ARBA00049515"/>
    </source>
</evidence>
<protein>
    <recommendedName>
        <fullName evidence="13">Threonine--tRNA ligase</fullName>
        <ecNumber evidence="13">6.1.1.3</ecNumber>
    </recommendedName>
    <alternativeName>
        <fullName evidence="13">Threonyl-tRNA synthetase</fullName>
        <shortName evidence="13">ThrRS</shortName>
    </alternativeName>
</protein>
<dbReference type="GO" id="GO:0005524">
    <property type="term" value="F:ATP binding"/>
    <property type="evidence" value="ECO:0007669"/>
    <property type="project" value="UniProtKB-UniRule"/>
</dbReference>
<dbReference type="FunFam" id="3.30.54.20:FF:000002">
    <property type="entry name" value="Threonine--tRNA ligase"/>
    <property type="match status" value="1"/>
</dbReference>
<keyword evidence="4 13" id="KW-0436">Ligase</keyword>
<dbReference type="GO" id="GO:0000049">
    <property type="term" value="F:tRNA binding"/>
    <property type="evidence" value="ECO:0007669"/>
    <property type="project" value="UniProtKB-KW"/>
</dbReference>
<dbReference type="FunFam" id="3.10.20.30:FF:000005">
    <property type="entry name" value="Threonine--tRNA ligase"/>
    <property type="match status" value="1"/>
</dbReference>
<proteinExistence type="inferred from homology"/>
<dbReference type="FunFam" id="3.40.50.800:FF:000001">
    <property type="entry name" value="Threonine--tRNA ligase"/>
    <property type="match status" value="1"/>
</dbReference>
<dbReference type="HAMAP" id="MF_00184">
    <property type="entry name" value="Thr_tRNA_synth"/>
    <property type="match status" value="1"/>
</dbReference>
<keyword evidence="7 13" id="KW-0862">Zinc</keyword>
<dbReference type="GO" id="GO:0005737">
    <property type="term" value="C:cytoplasm"/>
    <property type="evidence" value="ECO:0007669"/>
    <property type="project" value="UniProtKB-SubCell"/>
</dbReference>
<dbReference type="EMBL" id="AODL01000016">
    <property type="protein sequence ID" value="EUJ44116.1"/>
    <property type="molecule type" value="Genomic_DNA"/>
</dbReference>
<dbReference type="CDD" id="cd01667">
    <property type="entry name" value="TGS_ThrRS"/>
    <property type="match status" value="1"/>
</dbReference>
<comment type="subcellular location">
    <subcellularLocation>
        <location evidence="13">Cytoplasm</location>
    </subcellularLocation>
</comment>
<keyword evidence="17" id="KW-1185">Reference proteome</keyword>
<dbReference type="InterPro" id="IPR012675">
    <property type="entry name" value="Beta-grasp_dom_sf"/>
</dbReference>
<evidence type="ECO:0000256" key="8">
    <source>
        <dbReference type="ARBA" id="ARBA00022840"/>
    </source>
</evidence>
<dbReference type="EC" id="6.1.1.3" evidence="13"/>
<feature type="domain" description="Aminoacyl-transfer RNA synthetases class-II family profile" evidence="14">
    <location>
        <begin position="241"/>
        <end position="538"/>
    </location>
</feature>
<evidence type="ECO:0000256" key="10">
    <source>
        <dbReference type="ARBA" id="ARBA00022917"/>
    </source>
</evidence>
<feature type="binding site" evidence="13">
    <location>
        <position position="334"/>
    </location>
    <ligand>
        <name>Zn(2+)</name>
        <dbReference type="ChEBI" id="CHEBI:29105"/>
        <note>catalytic</note>
    </ligand>
</feature>
<evidence type="ECO:0000256" key="6">
    <source>
        <dbReference type="ARBA" id="ARBA00022741"/>
    </source>
</evidence>
<evidence type="ECO:0000256" key="3">
    <source>
        <dbReference type="ARBA" id="ARBA00022555"/>
    </source>
</evidence>
<dbReference type="InterPro" id="IPR047246">
    <property type="entry name" value="ThrRS_anticodon"/>
</dbReference>